<protein>
    <recommendedName>
        <fullName evidence="4">DUF968 domain-containing protein</fullName>
    </recommendedName>
</protein>
<keyword evidence="3" id="KW-1185">Reference proteome</keyword>
<sequence length="122" mass="13332">MLTRLPARRQRNSGAAQKVRSVPGHLAWVRGHGCSVPGCQPDADRPGSDRIEAAHVRRGTDGGASLKPHDRWAISLCAHHHRRQHEVGEASFERETGIDMAALARAFAARSPHRAKLDEAPL</sequence>
<dbReference type="Proteomes" id="UP001056937">
    <property type="component" value="Chromosome 1"/>
</dbReference>
<name>A0ABY4X460_9SPHN</name>
<reference evidence="2" key="1">
    <citation type="journal article" date="2022" name="Toxins">
        <title>Genomic Analysis of Sphingopyxis sp. USTB-05 for Biodegrading Cyanobacterial Hepatotoxins.</title>
        <authorList>
            <person name="Liu C."/>
            <person name="Xu Q."/>
            <person name="Zhao Z."/>
            <person name="Zhang H."/>
            <person name="Liu X."/>
            <person name="Yin C."/>
            <person name="Liu Y."/>
            <person name="Yan H."/>
        </authorList>
    </citation>
    <scope>NUCLEOTIDE SEQUENCE</scope>
    <source>
        <strain evidence="2">NBD5</strain>
    </source>
</reference>
<dbReference type="Pfam" id="PF06147">
    <property type="entry name" value="DUF968"/>
    <property type="match status" value="1"/>
</dbReference>
<evidence type="ECO:0008006" key="4">
    <source>
        <dbReference type="Google" id="ProtNLM"/>
    </source>
</evidence>
<accession>A0ABY4X460</accession>
<feature type="compositionally biased region" description="Basic residues" evidence="1">
    <location>
        <begin position="1"/>
        <end position="11"/>
    </location>
</feature>
<feature type="region of interest" description="Disordered" evidence="1">
    <location>
        <begin position="1"/>
        <end position="20"/>
    </location>
</feature>
<dbReference type="EMBL" id="CP084930">
    <property type="protein sequence ID" value="USI71641.1"/>
    <property type="molecule type" value="Genomic_DNA"/>
</dbReference>
<evidence type="ECO:0000256" key="1">
    <source>
        <dbReference type="SAM" id="MobiDB-lite"/>
    </source>
</evidence>
<gene>
    <name evidence="2" type="ORF">LHA26_09865</name>
</gene>
<evidence type="ECO:0000313" key="2">
    <source>
        <dbReference type="EMBL" id="USI71641.1"/>
    </source>
</evidence>
<evidence type="ECO:0000313" key="3">
    <source>
        <dbReference type="Proteomes" id="UP001056937"/>
    </source>
</evidence>
<organism evidence="2 3">
    <name type="scientific">Sphingomonas morindae</name>
    <dbReference type="NCBI Taxonomy" id="1541170"/>
    <lineage>
        <taxon>Bacteria</taxon>
        <taxon>Pseudomonadati</taxon>
        <taxon>Pseudomonadota</taxon>
        <taxon>Alphaproteobacteria</taxon>
        <taxon>Sphingomonadales</taxon>
        <taxon>Sphingomonadaceae</taxon>
        <taxon>Sphingomonas</taxon>
    </lineage>
</organism>
<dbReference type="RefSeq" id="WP_252165454.1">
    <property type="nucleotide sequence ID" value="NZ_CP084930.1"/>
</dbReference>
<dbReference type="InterPro" id="IPR010373">
    <property type="entry name" value="DUF968"/>
</dbReference>
<proteinExistence type="predicted"/>